<dbReference type="GO" id="GO:0008124">
    <property type="term" value="F:4-alpha-hydroxytetrahydrobiopterin dehydratase activity"/>
    <property type="evidence" value="ECO:0007669"/>
    <property type="project" value="UniProtKB-EC"/>
</dbReference>
<dbReference type="GO" id="GO:0006729">
    <property type="term" value="P:tetrahydrobiopterin biosynthetic process"/>
    <property type="evidence" value="ECO:0007669"/>
    <property type="project" value="InterPro"/>
</dbReference>
<proteinExistence type="inferred from homology"/>
<protein>
    <recommendedName>
        <fullName evidence="3">4a-hydroxytetrahydrobiopterin dehydratase</fullName>
        <ecNumber evidence="3">4.2.1.96</ecNumber>
    </recommendedName>
    <alternativeName>
        <fullName evidence="5">4-alpha-hydroxy-tetrahydropterin dehydratase</fullName>
    </alternativeName>
</protein>
<evidence type="ECO:0000256" key="4">
    <source>
        <dbReference type="ARBA" id="ARBA00023239"/>
    </source>
</evidence>
<keyword evidence="4" id="KW-0456">Lyase</keyword>
<dbReference type="Pfam" id="PF01329">
    <property type="entry name" value="Pterin_4a"/>
    <property type="match status" value="1"/>
</dbReference>
<dbReference type="AlphaFoldDB" id="A0A7S2XUN2"/>
<dbReference type="PANTHER" id="PTHR12599:SF0">
    <property type="entry name" value="PTERIN-4-ALPHA-CARBINOLAMINE DEHYDRATASE"/>
    <property type="match status" value="1"/>
</dbReference>
<comment type="similarity">
    <text evidence="2">Belongs to the pterin-4-alpha-carbinolamine dehydratase family.</text>
</comment>
<evidence type="ECO:0000256" key="5">
    <source>
        <dbReference type="ARBA" id="ARBA00030497"/>
    </source>
</evidence>
<organism evidence="6">
    <name type="scientific">Attheya septentrionalis</name>
    <dbReference type="NCBI Taxonomy" id="420275"/>
    <lineage>
        <taxon>Eukaryota</taxon>
        <taxon>Sar</taxon>
        <taxon>Stramenopiles</taxon>
        <taxon>Ochrophyta</taxon>
        <taxon>Bacillariophyta</taxon>
        <taxon>Coscinodiscophyceae</taxon>
        <taxon>Chaetocerotophycidae</taxon>
        <taxon>Chaetocerotales</taxon>
        <taxon>Attheyaceae</taxon>
        <taxon>Attheya</taxon>
    </lineage>
</organism>
<dbReference type="Gene3D" id="3.30.1360.20">
    <property type="entry name" value="Transcriptional coactivator/pterin dehydratase"/>
    <property type="match status" value="1"/>
</dbReference>
<gene>
    <name evidence="6" type="ORF">ASEP1449_LOCUS15353</name>
</gene>
<evidence type="ECO:0000256" key="1">
    <source>
        <dbReference type="ARBA" id="ARBA00001554"/>
    </source>
</evidence>
<dbReference type="EC" id="4.2.1.96" evidence="3"/>
<evidence type="ECO:0000313" key="6">
    <source>
        <dbReference type="EMBL" id="CAD9823519.1"/>
    </source>
</evidence>
<dbReference type="PANTHER" id="PTHR12599">
    <property type="entry name" value="PTERIN-4-ALPHA-CARBINOLAMINE DEHYDRATASE"/>
    <property type="match status" value="1"/>
</dbReference>
<dbReference type="InterPro" id="IPR001533">
    <property type="entry name" value="Pterin_deHydtase"/>
</dbReference>
<evidence type="ECO:0000256" key="3">
    <source>
        <dbReference type="ARBA" id="ARBA00013252"/>
    </source>
</evidence>
<comment type="catalytic activity">
    <reaction evidence="1">
        <text>(4aS,6R)-4a-hydroxy-L-erythro-5,6,7,8-tetrahydrobiopterin = (6R)-L-erythro-6,7-dihydrobiopterin + H2O</text>
        <dbReference type="Rhea" id="RHEA:11920"/>
        <dbReference type="ChEBI" id="CHEBI:15377"/>
        <dbReference type="ChEBI" id="CHEBI:15642"/>
        <dbReference type="ChEBI" id="CHEBI:43120"/>
        <dbReference type="EC" id="4.2.1.96"/>
    </reaction>
</comment>
<sequence>MFAHRTILFSFLTRQVFQSGRLRPHQTQSISCLARRNMSSPSDPNVSDTGDATGAVCTSKATCIPCHSLNVSAILSRKDVDEELGLSLQLWDAVELEEGNICIERSFTAKNFMAALQCINEMGAIAEREGHHPDFHLTGYRNVKIVMFTHKLGGVTTNDLQLAKMLDTEVTVQYSPKWLQSHPEAKVIALK</sequence>
<name>A0A7S2XUN2_9STRA</name>
<accession>A0A7S2XUN2</accession>
<dbReference type="EMBL" id="HBHQ01022674">
    <property type="protein sequence ID" value="CAD9823519.1"/>
    <property type="molecule type" value="Transcribed_RNA"/>
</dbReference>
<reference evidence="6" key="1">
    <citation type="submission" date="2021-01" db="EMBL/GenBank/DDBJ databases">
        <authorList>
            <person name="Corre E."/>
            <person name="Pelletier E."/>
            <person name="Niang G."/>
            <person name="Scheremetjew M."/>
            <person name="Finn R."/>
            <person name="Kale V."/>
            <person name="Holt S."/>
            <person name="Cochrane G."/>
            <person name="Meng A."/>
            <person name="Brown T."/>
            <person name="Cohen L."/>
        </authorList>
    </citation>
    <scope>NUCLEOTIDE SEQUENCE</scope>
    <source>
        <strain evidence="6">CCMP2084</strain>
    </source>
</reference>
<evidence type="ECO:0000256" key="2">
    <source>
        <dbReference type="ARBA" id="ARBA00006472"/>
    </source>
</evidence>
<dbReference type="InterPro" id="IPR036428">
    <property type="entry name" value="PCD_sf"/>
</dbReference>
<dbReference type="SUPFAM" id="SSF55248">
    <property type="entry name" value="PCD-like"/>
    <property type="match status" value="1"/>
</dbReference>